<keyword evidence="3" id="KW-1185">Reference proteome</keyword>
<dbReference type="EMBL" id="LLXI01000256">
    <property type="protein sequence ID" value="PKY43468.1"/>
    <property type="molecule type" value="Genomic_DNA"/>
</dbReference>
<accession>A0A2I1GA09</accession>
<comment type="caution">
    <text evidence="1">The sequence shown here is derived from an EMBL/GenBank/DDBJ whole genome shotgun (WGS) entry which is preliminary data.</text>
</comment>
<sequence length="214" mass="26161">MNIISPKEFVNTFYKDIFNLLSEKFTKIGIRRPRAFREERAAWRLLTKYIWIIQNFKAELKRYCRRKRTKITHSHKNEQIRQISQEVERTRSELKKVKTGNNKEIDQLKKSRKSRSTSSRKKRDAILEIPVLPEISSDDPKIRESCDLFFYDIPKYWSEEDVRTNLMKIGKVLRIQRWSIWDLYRKTFSQMVQREFKFERMTRKRSMADSERLN</sequence>
<evidence type="ECO:0000313" key="2">
    <source>
        <dbReference type="EMBL" id="PKY50036.1"/>
    </source>
</evidence>
<dbReference type="VEuPathDB" id="FungiDB:FUN_001323"/>
<evidence type="ECO:0000313" key="1">
    <source>
        <dbReference type="EMBL" id="PKY43468.1"/>
    </source>
</evidence>
<reference evidence="1 3" key="1">
    <citation type="submission" date="2015-10" db="EMBL/GenBank/DDBJ databases">
        <title>Genome analyses suggest a sexual origin of heterokaryosis in a supposedly ancient asexual fungus.</title>
        <authorList>
            <person name="Ropars J."/>
            <person name="Sedzielewska K."/>
            <person name="Noel J."/>
            <person name="Charron P."/>
            <person name="Farinelli L."/>
            <person name="Marton T."/>
            <person name="Kruger M."/>
            <person name="Pelin A."/>
            <person name="Brachmann A."/>
            <person name="Corradi N."/>
        </authorList>
    </citation>
    <scope>NUCLEOTIDE SEQUENCE [LARGE SCALE GENOMIC DNA]</scope>
    <source>
        <strain evidence="1 3">A4</strain>
    </source>
</reference>
<dbReference type="AlphaFoldDB" id="A0A2I1GA09"/>
<organism evidence="1 3">
    <name type="scientific">Rhizophagus irregularis</name>
    <dbReference type="NCBI Taxonomy" id="588596"/>
    <lineage>
        <taxon>Eukaryota</taxon>
        <taxon>Fungi</taxon>
        <taxon>Fungi incertae sedis</taxon>
        <taxon>Mucoromycota</taxon>
        <taxon>Glomeromycotina</taxon>
        <taxon>Glomeromycetes</taxon>
        <taxon>Glomerales</taxon>
        <taxon>Glomeraceae</taxon>
        <taxon>Rhizophagus</taxon>
    </lineage>
</organism>
<proteinExistence type="predicted"/>
<name>A0A2I1GA09_9GLOM</name>
<evidence type="ECO:0000313" key="3">
    <source>
        <dbReference type="Proteomes" id="UP000234323"/>
    </source>
</evidence>
<gene>
    <name evidence="1" type="ORF">RhiirA4_457462</name>
    <name evidence="2" type="ORF">RhiirA4_466278</name>
</gene>
<protein>
    <submittedName>
        <fullName evidence="1">Uncharacterized protein</fullName>
    </submittedName>
</protein>
<dbReference type="EMBL" id="LLXI01000816">
    <property type="protein sequence ID" value="PKY50036.1"/>
    <property type="molecule type" value="Genomic_DNA"/>
</dbReference>
<dbReference type="Proteomes" id="UP000234323">
    <property type="component" value="Unassembled WGS sequence"/>
</dbReference>
<dbReference type="VEuPathDB" id="FungiDB:RhiirA1_446760"/>